<dbReference type="RefSeq" id="WP_110390127.1">
    <property type="nucleotide sequence ID" value="NZ_QJKI01000005.1"/>
</dbReference>
<name>A0A318KT68_9NEIS</name>
<protein>
    <submittedName>
        <fullName evidence="2">Hemin uptake protein hemP</fullName>
    </submittedName>
</protein>
<dbReference type="AlphaFoldDB" id="A0A318KT68"/>
<dbReference type="OrthoDB" id="5348353at2"/>
<reference evidence="2 3" key="1">
    <citation type="submission" date="2018-05" db="EMBL/GenBank/DDBJ databases">
        <title>Genomic Encyclopedia of Type Strains, Phase IV (KMG-IV): sequencing the most valuable type-strain genomes for metagenomic binning, comparative biology and taxonomic classification.</title>
        <authorList>
            <person name="Goeker M."/>
        </authorList>
    </citation>
    <scope>NUCLEOTIDE SEQUENCE [LARGE SCALE GENOMIC DNA]</scope>
    <source>
        <strain evidence="2 3">DSM 29661</strain>
    </source>
</reference>
<accession>A0A318KT68</accession>
<dbReference type="EMBL" id="QJKI01000005">
    <property type="protein sequence ID" value="PXX79822.1"/>
    <property type="molecule type" value="Genomic_DNA"/>
</dbReference>
<comment type="caution">
    <text evidence="2">The sequence shown here is derived from an EMBL/GenBank/DDBJ whole genome shotgun (WGS) entry which is preliminary data.</text>
</comment>
<sequence>MVTSPASLPLSSAPPSPTGTLPEAARVFDSAQLLDGRAEIYIRHQGELYRLRQTRQGKLILTK</sequence>
<evidence type="ECO:0000313" key="2">
    <source>
        <dbReference type="EMBL" id="PXX79822.1"/>
    </source>
</evidence>
<proteinExistence type="predicted"/>
<dbReference type="Proteomes" id="UP000247555">
    <property type="component" value="Unassembled WGS sequence"/>
</dbReference>
<dbReference type="InterPro" id="IPR019600">
    <property type="entry name" value="Hemin_uptake_protein_HemP"/>
</dbReference>
<dbReference type="Pfam" id="PF10636">
    <property type="entry name" value="hemP"/>
    <property type="match status" value="1"/>
</dbReference>
<keyword evidence="3" id="KW-1185">Reference proteome</keyword>
<evidence type="ECO:0000256" key="1">
    <source>
        <dbReference type="SAM" id="MobiDB-lite"/>
    </source>
</evidence>
<feature type="region of interest" description="Disordered" evidence="1">
    <location>
        <begin position="1"/>
        <end position="22"/>
    </location>
</feature>
<organism evidence="2 3">
    <name type="scientific">Rivihabitans pingtungensis</name>
    <dbReference type="NCBI Taxonomy" id="1054498"/>
    <lineage>
        <taxon>Bacteria</taxon>
        <taxon>Pseudomonadati</taxon>
        <taxon>Pseudomonadota</taxon>
        <taxon>Betaproteobacteria</taxon>
        <taxon>Neisseriales</taxon>
        <taxon>Aquaspirillaceae</taxon>
        <taxon>Rivihabitans</taxon>
    </lineage>
</organism>
<dbReference type="Gene3D" id="2.10.70.10">
    <property type="entry name" value="Complement Module, domain 1"/>
    <property type="match status" value="1"/>
</dbReference>
<evidence type="ECO:0000313" key="3">
    <source>
        <dbReference type="Proteomes" id="UP000247555"/>
    </source>
</evidence>
<gene>
    <name evidence="2" type="ORF">DFR34_10520</name>
</gene>
<feature type="compositionally biased region" description="Low complexity" evidence="1">
    <location>
        <begin position="1"/>
        <end position="11"/>
    </location>
</feature>